<dbReference type="PROSITE" id="PS00041">
    <property type="entry name" value="HTH_ARAC_FAMILY_1"/>
    <property type="match status" value="1"/>
</dbReference>
<reference evidence="5 6" key="1">
    <citation type="submission" date="2014-10" db="EMBL/GenBank/DDBJ databases">
        <title>Pedobacter Kyungheensis.</title>
        <authorList>
            <person name="Anderson B.M."/>
            <person name="Newman J.D."/>
        </authorList>
    </citation>
    <scope>NUCLEOTIDE SEQUENCE [LARGE SCALE GENOMIC DNA]</scope>
    <source>
        <strain evidence="5 6">KACC 16221</strain>
    </source>
</reference>
<evidence type="ECO:0000313" key="5">
    <source>
        <dbReference type="EMBL" id="KIA94055.1"/>
    </source>
</evidence>
<protein>
    <recommendedName>
        <fullName evidence="4">HTH araC/xylS-type domain-containing protein</fullName>
    </recommendedName>
</protein>
<comment type="caution">
    <text evidence="5">The sequence shown here is derived from an EMBL/GenBank/DDBJ whole genome shotgun (WGS) entry which is preliminary data.</text>
</comment>
<feature type="domain" description="HTH araC/xylS-type" evidence="4">
    <location>
        <begin position="193"/>
        <end position="291"/>
    </location>
</feature>
<dbReference type="PRINTS" id="PR00032">
    <property type="entry name" value="HTHARAC"/>
</dbReference>
<name>A0A0C1DJD5_9SPHI</name>
<gene>
    <name evidence="5" type="ORF">OC25_10640</name>
</gene>
<organism evidence="5 6">
    <name type="scientific">Pedobacter kyungheensis</name>
    <dbReference type="NCBI Taxonomy" id="1069985"/>
    <lineage>
        <taxon>Bacteria</taxon>
        <taxon>Pseudomonadati</taxon>
        <taxon>Bacteroidota</taxon>
        <taxon>Sphingobacteriia</taxon>
        <taxon>Sphingobacteriales</taxon>
        <taxon>Sphingobacteriaceae</taxon>
        <taxon>Pedobacter</taxon>
    </lineage>
</organism>
<dbReference type="SUPFAM" id="SSF51182">
    <property type="entry name" value="RmlC-like cupins"/>
    <property type="match status" value="1"/>
</dbReference>
<dbReference type="InterPro" id="IPR018060">
    <property type="entry name" value="HTH_AraC"/>
</dbReference>
<keyword evidence="1" id="KW-0805">Transcription regulation</keyword>
<evidence type="ECO:0000313" key="6">
    <source>
        <dbReference type="Proteomes" id="UP000031246"/>
    </source>
</evidence>
<dbReference type="AlphaFoldDB" id="A0A0C1DJD5"/>
<evidence type="ECO:0000259" key="4">
    <source>
        <dbReference type="PROSITE" id="PS01124"/>
    </source>
</evidence>
<keyword evidence="3" id="KW-0804">Transcription</keyword>
<keyword evidence="6" id="KW-1185">Reference proteome</keyword>
<dbReference type="SMART" id="SM00342">
    <property type="entry name" value="HTH_ARAC"/>
    <property type="match status" value="1"/>
</dbReference>
<dbReference type="Pfam" id="PF12833">
    <property type="entry name" value="HTH_18"/>
    <property type="match status" value="1"/>
</dbReference>
<dbReference type="Pfam" id="PF02311">
    <property type="entry name" value="AraC_binding"/>
    <property type="match status" value="1"/>
</dbReference>
<dbReference type="PANTHER" id="PTHR43280:SF34">
    <property type="entry name" value="ARAC-FAMILY TRANSCRIPTIONAL REGULATOR"/>
    <property type="match status" value="1"/>
</dbReference>
<dbReference type="InterPro" id="IPR014710">
    <property type="entry name" value="RmlC-like_jellyroll"/>
</dbReference>
<dbReference type="GO" id="GO:0003700">
    <property type="term" value="F:DNA-binding transcription factor activity"/>
    <property type="evidence" value="ECO:0007669"/>
    <property type="project" value="InterPro"/>
</dbReference>
<dbReference type="EMBL" id="JSYN01000011">
    <property type="protein sequence ID" value="KIA94055.1"/>
    <property type="molecule type" value="Genomic_DNA"/>
</dbReference>
<evidence type="ECO:0000256" key="3">
    <source>
        <dbReference type="ARBA" id="ARBA00023163"/>
    </source>
</evidence>
<dbReference type="PROSITE" id="PS01124">
    <property type="entry name" value="HTH_ARAC_FAMILY_2"/>
    <property type="match status" value="1"/>
</dbReference>
<evidence type="ECO:0000256" key="2">
    <source>
        <dbReference type="ARBA" id="ARBA00023125"/>
    </source>
</evidence>
<dbReference type="Gene3D" id="1.10.10.60">
    <property type="entry name" value="Homeodomain-like"/>
    <property type="match status" value="2"/>
</dbReference>
<sequence>MYQKAVIMKVSYRPISTPEDASFAIKEYCQPQFTNTFHFHHGYELILIVKSSGQVYVGNKVIRYHEGEIFMFGPGLVHCFSSDVLTAMEEEVAHAIVVQFSADFMGKDFFETLELRAVKELLQESVYGIKFGTTESSISSRFFQFQPNQQLKNLILLLQILEELSQGSKKGALLITDDIKKIRYKESDAKKLASIFNYVFENYHQEIAIESAASIACMSKAAFCRYFKRSTHKTFSQFVNEIRVSHATKLLIGKENNITAICYACGFDNVSYFNRQFKLHQGISPREYRKVFMESNADRPFLRDTD</sequence>
<dbReference type="Proteomes" id="UP000031246">
    <property type="component" value="Unassembled WGS sequence"/>
</dbReference>
<dbReference type="PANTHER" id="PTHR43280">
    <property type="entry name" value="ARAC-FAMILY TRANSCRIPTIONAL REGULATOR"/>
    <property type="match status" value="1"/>
</dbReference>
<dbReference type="InterPro" id="IPR009057">
    <property type="entry name" value="Homeodomain-like_sf"/>
</dbReference>
<dbReference type="Gene3D" id="2.60.120.10">
    <property type="entry name" value="Jelly Rolls"/>
    <property type="match status" value="1"/>
</dbReference>
<proteinExistence type="predicted"/>
<dbReference type="InterPro" id="IPR020449">
    <property type="entry name" value="Tscrpt_reg_AraC-type_HTH"/>
</dbReference>
<dbReference type="InterPro" id="IPR011051">
    <property type="entry name" value="RmlC_Cupin_sf"/>
</dbReference>
<accession>A0A0C1DJD5</accession>
<evidence type="ECO:0000256" key="1">
    <source>
        <dbReference type="ARBA" id="ARBA00023015"/>
    </source>
</evidence>
<dbReference type="GO" id="GO:0043565">
    <property type="term" value="F:sequence-specific DNA binding"/>
    <property type="evidence" value="ECO:0007669"/>
    <property type="project" value="InterPro"/>
</dbReference>
<dbReference type="SUPFAM" id="SSF46689">
    <property type="entry name" value="Homeodomain-like"/>
    <property type="match status" value="2"/>
</dbReference>
<dbReference type="InterPro" id="IPR003313">
    <property type="entry name" value="AraC-bd"/>
</dbReference>
<keyword evidence="2" id="KW-0238">DNA-binding</keyword>
<dbReference type="InterPro" id="IPR018062">
    <property type="entry name" value="HTH_AraC-typ_CS"/>
</dbReference>